<dbReference type="GO" id="GO:0008270">
    <property type="term" value="F:zinc ion binding"/>
    <property type="evidence" value="ECO:0007669"/>
    <property type="project" value="UniProtKB-KW"/>
</dbReference>
<accession>A0A9Q0CPI7</accession>
<dbReference type="AlphaFoldDB" id="A0A9Q0CPI7"/>
<dbReference type="OrthoDB" id="686243at2759"/>
<dbReference type="CDD" id="cd00303">
    <property type="entry name" value="retropepsin_like"/>
    <property type="match status" value="1"/>
</dbReference>
<dbReference type="SUPFAM" id="SSF50630">
    <property type="entry name" value="Acid proteases"/>
    <property type="match status" value="1"/>
</dbReference>
<dbReference type="Gene3D" id="4.10.60.10">
    <property type="entry name" value="Zinc finger, CCHC-type"/>
    <property type="match status" value="1"/>
</dbReference>
<keyword evidence="5" id="KW-1185">Reference proteome</keyword>
<feature type="domain" description="CCHC-type" evidence="3">
    <location>
        <begin position="121"/>
        <end position="137"/>
    </location>
</feature>
<evidence type="ECO:0000313" key="4">
    <source>
        <dbReference type="EMBL" id="KAJ1697651.1"/>
    </source>
</evidence>
<feature type="compositionally biased region" description="Basic and acidic residues" evidence="2">
    <location>
        <begin position="91"/>
        <end position="109"/>
    </location>
</feature>
<dbReference type="PROSITE" id="PS50158">
    <property type="entry name" value="ZF_CCHC"/>
    <property type="match status" value="1"/>
</dbReference>
<dbReference type="InterPro" id="IPR001878">
    <property type="entry name" value="Znf_CCHC"/>
</dbReference>
<evidence type="ECO:0000256" key="2">
    <source>
        <dbReference type="SAM" id="MobiDB-lite"/>
    </source>
</evidence>
<evidence type="ECO:0000313" key="5">
    <source>
        <dbReference type="Proteomes" id="UP001151287"/>
    </source>
</evidence>
<sequence>MRLAERNDLRESEGQQVARYLDGLKPQLQDKIGVQVLYNLNEAKNMAMKAELMLQENGSKWDSNRRGLANESFPRNTIDRSTTAQEVQKVANEDKAVGKRPMDKGEKQKPANPTSKSMVGKCYRCLQPGHRSGDCPNRRGINIVERETEDEIYCESDEGDEEGDFDKGEDEGEPSFVIRRLMLAPKQDDATQRHQLFRTRCTINGRVFDLIIDSGSCENIIGRDVVNSLQLAVEKHPNPYSIGWIKAAEKIKVTERCKVPFSIGKYNDEVYCDVVDMDVCHLLFGRPWQFDVNAQDAGRDNMYKLERG</sequence>
<evidence type="ECO:0000259" key="3">
    <source>
        <dbReference type="PROSITE" id="PS50158"/>
    </source>
</evidence>
<dbReference type="Gene3D" id="2.40.70.10">
    <property type="entry name" value="Acid Proteases"/>
    <property type="match status" value="1"/>
</dbReference>
<protein>
    <recommendedName>
        <fullName evidence="3">CCHC-type domain-containing protein</fullName>
    </recommendedName>
</protein>
<reference evidence="4" key="1">
    <citation type="journal article" date="2022" name="Cell">
        <title>Repeat-based holocentromeres influence genome architecture and karyotype evolution.</title>
        <authorList>
            <person name="Hofstatter P.G."/>
            <person name="Thangavel G."/>
            <person name="Lux T."/>
            <person name="Neumann P."/>
            <person name="Vondrak T."/>
            <person name="Novak P."/>
            <person name="Zhang M."/>
            <person name="Costa L."/>
            <person name="Castellani M."/>
            <person name="Scott A."/>
            <person name="Toegelov H."/>
            <person name="Fuchs J."/>
            <person name="Mata-Sucre Y."/>
            <person name="Dias Y."/>
            <person name="Vanzela A.L.L."/>
            <person name="Huettel B."/>
            <person name="Almeida C.C.S."/>
            <person name="Simkova H."/>
            <person name="Souza G."/>
            <person name="Pedrosa-Harand A."/>
            <person name="Macas J."/>
            <person name="Mayer K.F.X."/>
            <person name="Houben A."/>
            <person name="Marques A."/>
        </authorList>
    </citation>
    <scope>NUCLEOTIDE SEQUENCE</scope>
    <source>
        <strain evidence="4">RhyBre1mFocal</strain>
    </source>
</reference>
<feature type="region of interest" description="Disordered" evidence="2">
    <location>
        <begin position="80"/>
        <end position="118"/>
    </location>
</feature>
<dbReference type="InterPro" id="IPR036875">
    <property type="entry name" value="Znf_CCHC_sf"/>
</dbReference>
<name>A0A9Q0CPI7_9POAL</name>
<dbReference type="PANTHER" id="PTHR35046:SF18">
    <property type="entry name" value="RNA-DIRECTED DNA POLYMERASE"/>
    <property type="match status" value="1"/>
</dbReference>
<dbReference type="PANTHER" id="PTHR35046">
    <property type="entry name" value="ZINC KNUCKLE (CCHC-TYPE) FAMILY PROTEIN"/>
    <property type="match status" value="1"/>
</dbReference>
<comment type="caution">
    <text evidence="4">The sequence shown here is derived from an EMBL/GenBank/DDBJ whole genome shotgun (WGS) entry which is preliminary data.</text>
</comment>
<dbReference type="SUPFAM" id="SSF57756">
    <property type="entry name" value="Retrovirus zinc finger-like domains"/>
    <property type="match status" value="1"/>
</dbReference>
<dbReference type="GO" id="GO:0003676">
    <property type="term" value="F:nucleic acid binding"/>
    <property type="evidence" value="ECO:0007669"/>
    <property type="project" value="InterPro"/>
</dbReference>
<dbReference type="SMART" id="SM00343">
    <property type="entry name" value="ZnF_C2HC"/>
    <property type="match status" value="1"/>
</dbReference>
<dbReference type="Proteomes" id="UP001151287">
    <property type="component" value="Unassembled WGS sequence"/>
</dbReference>
<proteinExistence type="predicted"/>
<keyword evidence="1" id="KW-0862">Zinc</keyword>
<organism evidence="4 5">
    <name type="scientific">Rhynchospora breviuscula</name>
    <dbReference type="NCBI Taxonomy" id="2022672"/>
    <lineage>
        <taxon>Eukaryota</taxon>
        <taxon>Viridiplantae</taxon>
        <taxon>Streptophyta</taxon>
        <taxon>Embryophyta</taxon>
        <taxon>Tracheophyta</taxon>
        <taxon>Spermatophyta</taxon>
        <taxon>Magnoliopsida</taxon>
        <taxon>Liliopsida</taxon>
        <taxon>Poales</taxon>
        <taxon>Cyperaceae</taxon>
        <taxon>Cyperoideae</taxon>
        <taxon>Rhynchosporeae</taxon>
        <taxon>Rhynchospora</taxon>
    </lineage>
</organism>
<dbReference type="EMBL" id="JAMQYH010000002">
    <property type="protein sequence ID" value="KAJ1697651.1"/>
    <property type="molecule type" value="Genomic_DNA"/>
</dbReference>
<keyword evidence="1" id="KW-0863">Zinc-finger</keyword>
<keyword evidence="1" id="KW-0479">Metal-binding</keyword>
<gene>
    <name evidence="4" type="ORF">LUZ63_006163</name>
</gene>
<dbReference type="InterPro" id="IPR021109">
    <property type="entry name" value="Peptidase_aspartic_dom_sf"/>
</dbReference>
<evidence type="ECO:0000256" key="1">
    <source>
        <dbReference type="PROSITE-ProRule" id="PRU00047"/>
    </source>
</evidence>